<dbReference type="AlphaFoldDB" id="A0A1R3HMR6"/>
<accession>A0A1R3HMR6</accession>
<reference evidence="1 2" key="1">
    <citation type="submission" date="2013-09" db="EMBL/GenBank/DDBJ databases">
        <title>Corchorus capsularis genome sequencing.</title>
        <authorList>
            <person name="Alam M."/>
            <person name="Haque M.S."/>
            <person name="Islam M.S."/>
            <person name="Emdad E.M."/>
            <person name="Islam M.M."/>
            <person name="Ahmed B."/>
            <person name="Halim A."/>
            <person name="Hossen Q.M.M."/>
            <person name="Hossain M.Z."/>
            <person name="Ahmed R."/>
            <person name="Khan M.M."/>
            <person name="Islam R."/>
            <person name="Rashid M.M."/>
            <person name="Khan S.A."/>
            <person name="Rahman M.S."/>
            <person name="Alam M."/>
        </authorList>
    </citation>
    <scope>NUCLEOTIDE SEQUENCE [LARGE SCALE GENOMIC DNA]</scope>
    <source>
        <strain evidence="2">cv. CVL-1</strain>
        <tissue evidence="1">Whole seedling</tissue>
    </source>
</reference>
<sequence length="38" mass="4397">MEEEASPFSAKIARTSLIRRVKLHNRNCHAPTRKVEYG</sequence>
<name>A0A1R3HMR6_COCAP</name>
<keyword evidence="2" id="KW-1185">Reference proteome</keyword>
<dbReference type="Gramene" id="OMO71717">
    <property type="protein sequence ID" value="OMO71717"/>
    <property type="gene ID" value="CCACVL1_18089"/>
</dbReference>
<evidence type="ECO:0000313" key="2">
    <source>
        <dbReference type="Proteomes" id="UP000188268"/>
    </source>
</evidence>
<organism evidence="1 2">
    <name type="scientific">Corchorus capsularis</name>
    <name type="common">Jute</name>
    <dbReference type="NCBI Taxonomy" id="210143"/>
    <lineage>
        <taxon>Eukaryota</taxon>
        <taxon>Viridiplantae</taxon>
        <taxon>Streptophyta</taxon>
        <taxon>Embryophyta</taxon>
        <taxon>Tracheophyta</taxon>
        <taxon>Spermatophyta</taxon>
        <taxon>Magnoliopsida</taxon>
        <taxon>eudicotyledons</taxon>
        <taxon>Gunneridae</taxon>
        <taxon>Pentapetalae</taxon>
        <taxon>rosids</taxon>
        <taxon>malvids</taxon>
        <taxon>Malvales</taxon>
        <taxon>Malvaceae</taxon>
        <taxon>Grewioideae</taxon>
        <taxon>Apeibeae</taxon>
        <taxon>Corchorus</taxon>
    </lineage>
</organism>
<dbReference type="EMBL" id="AWWV01011551">
    <property type="protein sequence ID" value="OMO71717.1"/>
    <property type="molecule type" value="Genomic_DNA"/>
</dbReference>
<gene>
    <name evidence="1" type="ORF">CCACVL1_18089</name>
</gene>
<evidence type="ECO:0000313" key="1">
    <source>
        <dbReference type="EMBL" id="OMO71717.1"/>
    </source>
</evidence>
<protein>
    <submittedName>
        <fullName evidence="1">Uncharacterized protein</fullName>
    </submittedName>
</protein>
<comment type="caution">
    <text evidence="1">The sequence shown here is derived from an EMBL/GenBank/DDBJ whole genome shotgun (WGS) entry which is preliminary data.</text>
</comment>
<dbReference type="Proteomes" id="UP000188268">
    <property type="component" value="Unassembled WGS sequence"/>
</dbReference>
<proteinExistence type="predicted"/>